<dbReference type="RefSeq" id="WP_055941896.1">
    <property type="nucleotide sequence ID" value="NZ_JAQDCV010000001.1"/>
</dbReference>
<evidence type="ECO:0008006" key="4">
    <source>
        <dbReference type="Google" id="ProtNLM"/>
    </source>
</evidence>
<evidence type="ECO:0000256" key="1">
    <source>
        <dbReference type="SAM" id="Phobius"/>
    </source>
</evidence>
<dbReference type="Proteomes" id="UP000050833">
    <property type="component" value="Unassembled WGS sequence"/>
</dbReference>
<evidence type="ECO:0000313" key="2">
    <source>
        <dbReference type="EMBL" id="KQC86414.1"/>
    </source>
</evidence>
<feature type="transmembrane region" description="Helical" evidence="1">
    <location>
        <begin position="45"/>
        <end position="65"/>
    </location>
</feature>
<sequence>MKSEKLNYVYKKMYDKIEMSKGMDEILKKKIMSEQAGKKTARRTYYKAGTGIAAAAVIIVCLINIKTVSSAMNKVFNYFSYSFEIEDDNGSSENIEMTTKNISFSKNAPETDCRFNSVKEIGDRIGIKLLESENRYKYDGSIQYTAEKDKHGNLIGALISDDMYSVGDLKNISVNKGTVSDETDLLNYKTTELYKSPIMMQISIRNETENSTDKYTGEELSFASKNTQIDLTGKSGKKHNAEVYNMKNLKIKAVLFDDKTDGPTGWGYDNTQIKVTMAVFVYNDVEYIYSGGVNHETMKKFLDSLN</sequence>
<reference evidence="2 3" key="1">
    <citation type="submission" date="2015-10" db="EMBL/GenBank/DDBJ databases">
        <title>Butyribacter intestini gen. nov., sp. nov., a butyric acid-producing bacterium of the family Lachnospiraceae isolated from the human faeces.</title>
        <authorList>
            <person name="Zou Y."/>
            <person name="Xue W."/>
            <person name="Luo G."/>
            <person name="Lv M."/>
        </authorList>
    </citation>
    <scope>NUCLEOTIDE SEQUENCE [LARGE SCALE GENOMIC DNA]</scope>
    <source>
        <strain evidence="2 3">TF01-11</strain>
    </source>
</reference>
<keyword evidence="1" id="KW-0812">Transmembrane</keyword>
<accession>A0AAW3JXA6</accession>
<proteinExistence type="predicted"/>
<protein>
    <recommendedName>
        <fullName evidence="4">DUF4367 domain-containing protein</fullName>
    </recommendedName>
</protein>
<gene>
    <name evidence="2" type="ORF">APZ18_04295</name>
</gene>
<evidence type="ECO:0000313" key="3">
    <source>
        <dbReference type="Proteomes" id="UP000050833"/>
    </source>
</evidence>
<dbReference type="AlphaFoldDB" id="A0AAW3JXA6"/>
<name>A0AAW3JXA6_9FIRM</name>
<keyword evidence="1" id="KW-1133">Transmembrane helix</keyword>
<comment type="caution">
    <text evidence="2">The sequence shown here is derived from an EMBL/GenBank/DDBJ whole genome shotgun (WGS) entry which is preliminary data.</text>
</comment>
<keyword evidence="1" id="KW-0472">Membrane</keyword>
<dbReference type="EMBL" id="LLKB01000001">
    <property type="protein sequence ID" value="KQC86414.1"/>
    <property type="molecule type" value="Genomic_DNA"/>
</dbReference>
<keyword evidence="3" id="KW-1185">Reference proteome</keyword>
<organism evidence="2 3">
    <name type="scientific">Butyribacter intestini</name>
    <dbReference type="NCBI Taxonomy" id="1703332"/>
    <lineage>
        <taxon>Bacteria</taxon>
        <taxon>Bacillati</taxon>
        <taxon>Bacillota</taxon>
        <taxon>Clostridia</taxon>
        <taxon>Lachnospirales</taxon>
        <taxon>Lachnospiraceae</taxon>
        <taxon>Butyribacter</taxon>
    </lineage>
</organism>